<organism evidence="3 4">
    <name type="scientific">Schistosoma mattheei</name>
    <dbReference type="NCBI Taxonomy" id="31246"/>
    <lineage>
        <taxon>Eukaryota</taxon>
        <taxon>Metazoa</taxon>
        <taxon>Spiralia</taxon>
        <taxon>Lophotrochozoa</taxon>
        <taxon>Platyhelminthes</taxon>
        <taxon>Trematoda</taxon>
        <taxon>Digenea</taxon>
        <taxon>Strigeidida</taxon>
        <taxon>Schistosomatoidea</taxon>
        <taxon>Schistosomatidae</taxon>
        <taxon>Schistosoma</taxon>
    </lineage>
</organism>
<evidence type="ECO:0000313" key="4">
    <source>
        <dbReference type="Proteomes" id="UP000269396"/>
    </source>
</evidence>
<protein>
    <recommendedName>
        <fullName evidence="2">Reverse transcriptase domain-containing protein</fullName>
    </recommendedName>
</protein>
<feature type="domain" description="Reverse transcriptase" evidence="2">
    <location>
        <begin position="172"/>
        <end position="442"/>
    </location>
</feature>
<evidence type="ECO:0000256" key="1">
    <source>
        <dbReference type="SAM" id="MobiDB-lite"/>
    </source>
</evidence>
<accession>A0A3P8JVJ7</accession>
<dbReference type="Pfam" id="PF00078">
    <property type="entry name" value="RVT_1"/>
    <property type="match status" value="1"/>
</dbReference>
<dbReference type="AlphaFoldDB" id="A0A3P8JVJ7"/>
<gene>
    <name evidence="3" type="ORF">SMTD_LOCUS16686</name>
</gene>
<name>A0A3P8JVJ7_9TREM</name>
<dbReference type="CDD" id="cd01650">
    <property type="entry name" value="RT_nLTR_like"/>
    <property type="match status" value="1"/>
</dbReference>
<dbReference type="EMBL" id="UZAL01037544">
    <property type="protein sequence ID" value="VDP72059.1"/>
    <property type="molecule type" value="Genomic_DNA"/>
</dbReference>
<keyword evidence="4" id="KW-1185">Reference proteome</keyword>
<proteinExistence type="predicted"/>
<dbReference type="PANTHER" id="PTHR47027:SF25">
    <property type="entry name" value="REVERSE TRANSCRIPTASE DOMAIN-CONTAINING PROTEIN"/>
    <property type="match status" value="1"/>
</dbReference>
<dbReference type="PANTHER" id="PTHR47027">
    <property type="entry name" value="REVERSE TRANSCRIPTASE DOMAIN-CONTAINING PROTEIN"/>
    <property type="match status" value="1"/>
</dbReference>
<sequence>MIHWIRFKNAAINTSRTRAEKAKAQAEYIELSKQVKRSIRTDKRKYVKDLALTVEKAAREGNMRQLYDTTKKLSRNHRKPERPTESKEGKVIINTGEQRNRWVEHFKELLSRSALLNPPNIKVAPTDLPIDVGLPTIEEISMAIRHIKSGKTAGPDNILAEALKADVSVTARILHILFNKTDWKEGHLVKITKKGDLSNCDNYRGITLLSMPGKAFNGVVLNRMKNCVDAQLRDQQAGFRKNRSCTYQVATLRIIVEQSIELNSSLHINFTDYEKAFDGVDRTTPWKLLRYYGVPQKIFNIIRSSYDGSNCKIVHGGQLTNPFEVKTGVRQGCFPSPFLFPLVIDRIMKKSTSEGKHGIQWTSRMQLDNLDFKDDLALLSQTQQQMQEKTTSVAAASAAVGLNIHKGKNKILRHNTACINPITTEGEDLGDVKTFTYLGSIIDEHGGSDAYMEARIG</sequence>
<reference evidence="3 4" key="1">
    <citation type="submission" date="2018-11" db="EMBL/GenBank/DDBJ databases">
        <authorList>
            <consortium name="Pathogen Informatics"/>
        </authorList>
    </citation>
    <scope>NUCLEOTIDE SEQUENCE [LARGE SCALE GENOMIC DNA]</scope>
    <source>
        <strain>Denwood</strain>
        <strain evidence="4">Zambia</strain>
    </source>
</reference>
<dbReference type="SUPFAM" id="SSF56672">
    <property type="entry name" value="DNA/RNA polymerases"/>
    <property type="match status" value="1"/>
</dbReference>
<dbReference type="PROSITE" id="PS50878">
    <property type="entry name" value="RT_POL"/>
    <property type="match status" value="1"/>
</dbReference>
<feature type="compositionally biased region" description="Basic and acidic residues" evidence="1">
    <location>
        <begin position="81"/>
        <end position="90"/>
    </location>
</feature>
<evidence type="ECO:0000259" key="2">
    <source>
        <dbReference type="PROSITE" id="PS50878"/>
    </source>
</evidence>
<dbReference type="InterPro" id="IPR000477">
    <property type="entry name" value="RT_dom"/>
</dbReference>
<dbReference type="InterPro" id="IPR043502">
    <property type="entry name" value="DNA/RNA_pol_sf"/>
</dbReference>
<feature type="region of interest" description="Disordered" evidence="1">
    <location>
        <begin position="70"/>
        <end position="90"/>
    </location>
</feature>
<dbReference type="Proteomes" id="UP000269396">
    <property type="component" value="Unassembled WGS sequence"/>
</dbReference>
<evidence type="ECO:0000313" key="3">
    <source>
        <dbReference type="EMBL" id="VDP72059.1"/>
    </source>
</evidence>